<dbReference type="EMBL" id="JAUSUQ010000010">
    <property type="protein sequence ID" value="MDQ0339935.1"/>
    <property type="molecule type" value="Genomic_DNA"/>
</dbReference>
<sequence length="108" mass="12512">MLTLNDDIRQELSAISRATLACRIAKWRSPKPKQKTFNGSKFDQAKTPFDRLMEKGVIPADKKEALLQKSKPLIRQRFPLSFLALFIVILLMVLYQEKIKKQPLQLTK</sequence>
<name>A0ABU0CU85_9BACI</name>
<evidence type="ECO:0000256" key="1">
    <source>
        <dbReference type="SAM" id="Phobius"/>
    </source>
</evidence>
<dbReference type="Proteomes" id="UP001232445">
    <property type="component" value="Unassembled WGS sequence"/>
</dbReference>
<evidence type="ECO:0000313" key="3">
    <source>
        <dbReference type="Proteomes" id="UP001232445"/>
    </source>
</evidence>
<feature type="transmembrane region" description="Helical" evidence="1">
    <location>
        <begin position="78"/>
        <end position="95"/>
    </location>
</feature>
<keyword evidence="3" id="KW-1185">Reference proteome</keyword>
<keyword evidence="1" id="KW-1133">Transmembrane helix</keyword>
<keyword evidence="1" id="KW-0472">Membrane</keyword>
<proteinExistence type="predicted"/>
<gene>
    <name evidence="2" type="ORF">J2S00_002730</name>
</gene>
<comment type="caution">
    <text evidence="2">The sequence shown here is derived from an EMBL/GenBank/DDBJ whole genome shotgun (WGS) entry which is preliminary data.</text>
</comment>
<organism evidence="2 3">
    <name type="scientific">Caldalkalibacillus uzonensis</name>
    <dbReference type="NCBI Taxonomy" id="353224"/>
    <lineage>
        <taxon>Bacteria</taxon>
        <taxon>Bacillati</taxon>
        <taxon>Bacillota</taxon>
        <taxon>Bacilli</taxon>
        <taxon>Bacillales</taxon>
        <taxon>Bacillaceae</taxon>
        <taxon>Caldalkalibacillus</taxon>
    </lineage>
</organism>
<evidence type="ECO:0000313" key="2">
    <source>
        <dbReference type="EMBL" id="MDQ0339935.1"/>
    </source>
</evidence>
<accession>A0ABU0CU85</accession>
<keyword evidence="1" id="KW-0812">Transmembrane</keyword>
<protein>
    <submittedName>
        <fullName evidence="2">Uncharacterized protein</fullName>
    </submittedName>
</protein>
<reference evidence="2 3" key="1">
    <citation type="submission" date="2023-07" db="EMBL/GenBank/DDBJ databases">
        <title>Genomic Encyclopedia of Type Strains, Phase IV (KMG-IV): sequencing the most valuable type-strain genomes for metagenomic binning, comparative biology and taxonomic classification.</title>
        <authorList>
            <person name="Goeker M."/>
        </authorList>
    </citation>
    <scope>NUCLEOTIDE SEQUENCE [LARGE SCALE GENOMIC DNA]</scope>
    <source>
        <strain evidence="2 3">DSM 17740</strain>
    </source>
</reference>